<proteinExistence type="predicted"/>
<sequence length="89" mass="9627">MKTDLDSRAVTVMQDGWSDIHNTPVIAGSVHTGDSYFISAIETGNNKETADYCATFTRDTMKIAAESFGCNVTVVVTGNEKKMDSMGKI</sequence>
<organism evidence="1 2">
    <name type="scientific">Paralvinella palmiformis</name>
    <dbReference type="NCBI Taxonomy" id="53620"/>
    <lineage>
        <taxon>Eukaryota</taxon>
        <taxon>Metazoa</taxon>
        <taxon>Spiralia</taxon>
        <taxon>Lophotrochozoa</taxon>
        <taxon>Annelida</taxon>
        <taxon>Polychaeta</taxon>
        <taxon>Sedentaria</taxon>
        <taxon>Canalipalpata</taxon>
        <taxon>Terebellida</taxon>
        <taxon>Terebelliformia</taxon>
        <taxon>Alvinellidae</taxon>
        <taxon>Paralvinella</taxon>
    </lineage>
</organism>
<name>A0AAD9MYE7_9ANNE</name>
<evidence type="ECO:0000313" key="2">
    <source>
        <dbReference type="Proteomes" id="UP001208570"/>
    </source>
</evidence>
<evidence type="ECO:0000313" key="1">
    <source>
        <dbReference type="EMBL" id="KAK2147579.1"/>
    </source>
</evidence>
<gene>
    <name evidence="1" type="ORF">LSH36_546g00027</name>
</gene>
<keyword evidence="2" id="KW-1185">Reference proteome</keyword>
<protein>
    <submittedName>
        <fullName evidence="1">Uncharacterized protein</fullName>
    </submittedName>
</protein>
<reference evidence="1" key="1">
    <citation type="journal article" date="2023" name="Mol. Biol. Evol.">
        <title>Third-Generation Sequencing Reveals the Adaptive Role of the Epigenome in Three Deep-Sea Polychaetes.</title>
        <authorList>
            <person name="Perez M."/>
            <person name="Aroh O."/>
            <person name="Sun Y."/>
            <person name="Lan Y."/>
            <person name="Juniper S.K."/>
            <person name="Young C.R."/>
            <person name="Angers B."/>
            <person name="Qian P.Y."/>
        </authorList>
    </citation>
    <scope>NUCLEOTIDE SEQUENCE</scope>
    <source>
        <strain evidence="1">P08H-3</strain>
    </source>
</reference>
<accession>A0AAD9MYE7</accession>
<comment type="caution">
    <text evidence="1">The sequence shown here is derived from an EMBL/GenBank/DDBJ whole genome shotgun (WGS) entry which is preliminary data.</text>
</comment>
<dbReference type="AlphaFoldDB" id="A0AAD9MYE7"/>
<dbReference type="EMBL" id="JAODUP010000546">
    <property type="protein sequence ID" value="KAK2147579.1"/>
    <property type="molecule type" value="Genomic_DNA"/>
</dbReference>
<dbReference type="Proteomes" id="UP001208570">
    <property type="component" value="Unassembled WGS sequence"/>
</dbReference>